<feature type="region of interest" description="Disordered" evidence="1">
    <location>
        <begin position="22"/>
        <end position="44"/>
    </location>
</feature>
<dbReference type="Proteomes" id="UP001238540">
    <property type="component" value="Unassembled WGS sequence"/>
</dbReference>
<comment type="caution">
    <text evidence="3">The sequence shown here is derived from an EMBL/GenBank/DDBJ whole genome shotgun (WGS) entry which is preliminary data.</text>
</comment>
<accession>A0ABT8BN27</accession>
<organism evidence="3 4">
    <name type="scientific">Vibrio ostreicida</name>
    <dbReference type="NCBI Taxonomy" id="526588"/>
    <lineage>
        <taxon>Bacteria</taxon>
        <taxon>Pseudomonadati</taxon>
        <taxon>Pseudomonadota</taxon>
        <taxon>Gammaproteobacteria</taxon>
        <taxon>Vibrionales</taxon>
        <taxon>Vibrionaceae</taxon>
        <taxon>Vibrio</taxon>
    </lineage>
</organism>
<keyword evidence="2" id="KW-0732">Signal</keyword>
<sequence>MVRLLFIVLMGLSFSALATQDQDPTAPLGWKNPEDSKPKNTVPQEPVPVLHSIVCTVGEQCRVVLNSEVAQVGERVAGYKVDEINQDAVTLSRAGKQWTLALFSADLKQ</sequence>
<dbReference type="EMBL" id="JAUFQC010000001">
    <property type="protein sequence ID" value="MDN3608298.1"/>
    <property type="molecule type" value="Genomic_DNA"/>
</dbReference>
<evidence type="ECO:0000313" key="3">
    <source>
        <dbReference type="EMBL" id="MDN3608298.1"/>
    </source>
</evidence>
<feature type="signal peptide" evidence="2">
    <location>
        <begin position="1"/>
        <end position="18"/>
    </location>
</feature>
<protein>
    <submittedName>
        <fullName evidence="3">MSHA biogenesis protein MshK</fullName>
    </submittedName>
</protein>
<evidence type="ECO:0000256" key="1">
    <source>
        <dbReference type="SAM" id="MobiDB-lite"/>
    </source>
</evidence>
<evidence type="ECO:0000313" key="4">
    <source>
        <dbReference type="Proteomes" id="UP001238540"/>
    </source>
</evidence>
<feature type="chain" id="PRO_5045172837" evidence="2">
    <location>
        <begin position="19"/>
        <end position="109"/>
    </location>
</feature>
<name>A0ABT8BN27_9VIBR</name>
<gene>
    <name evidence="3" type="ORF">QWZ16_00665</name>
</gene>
<dbReference type="RefSeq" id="WP_170883121.1">
    <property type="nucleotide sequence ID" value="NZ_JABEYA020000009.1"/>
</dbReference>
<proteinExistence type="predicted"/>
<keyword evidence="4" id="KW-1185">Reference proteome</keyword>
<evidence type="ECO:0000256" key="2">
    <source>
        <dbReference type="SAM" id="SignalP"/>
    </source>
</evidence>
<reference evidence="4" key="1">
    <citation type="journal article" date="2019" name="Int. J. Syst. Evol. Microbiol.">
        <title>The Global Catalogue of Microorganisms (GCM) 10K type strain sequencing project: providing services to taxonomists for standard genome sequencing and annotation.</title>
        <authorList>
            <consortium name="The Broad Institute Genomics Platform"/>
            <consortium name="The Broad Institute Genome Sequencing Center for Infectious Disease"/>
            <person name="Wu L."/>
            <person name="Ma J."/>
        </authorList>
    </citation>
    <scope>NUCLEOTIDE SEQUENCE [LARGE SCALE GENOMIC DNA]</scope>
    <source>
        <strain evidence="4">CECT 7398</strain>
    </source>
</reference>